<dbReference type="GO" id="GO:0008422">
    <property type="term" value="F:beta-glucosidase activity"/>
    <property type="evidence" value="ECO:0007669"/>
    <property type="project" value="UniProtKB-EC"/>
</dbReference>
<evidence type="ECO:0000256" key="5">
    <source>
        <dbReference type="PROSITE-ProRule" id="PRU10055"/>
    </source>
</evidence>
<dbReference type="InterPro" id="IPR001360">
    <property type="entry name" value="Glyco_hydro_1"/>
</dbReference>
<dbReference type="AlphaFoldDB" id="A0A397RP48"/>
<feature type="active site" description="Nucleophile" evidence="5">
    <location>
        <position position="355"/>
    </location>
</feature>
<evidence type="ECO:0000256" key="1">
    <source>
        <dbReference type="ARBA" id="ARBA00010838"/>
    </source>
</evidence>
<keyword evidence="4 7" id="KW-0326">Glycosidase</keyword>
<dbReference type="Gene3D" id="3.20.20.80">
    <property type="entry name" value="Glycosidases"/>
    <property type="match status" value="1"/>
</dbReference>
<dbReference type="InterPro" id="IPR018120">
    <property type="entry name" value="Glyco_hydro_1_AS"/>
</dbReference>
<comment type="caution">
    <text evidence="8">The sequence shown here is derived from an EMBL/GenBank/DDBJ whole genome shotgun (WGS) entry which is preliminary data.</text>
</comment>
<dbReference type="GO" id="GO:0005975">
    <property type="term" value="P:carbohydrate metabolic process"/>
    <property type="evidence" value="ECO:0007669"/>
    <property type="project" value="InterPro"/>
</dbReference>
<evidence type="ECO:0000256" key="6">
    <source>
        <dbReference type="RuleBase" id="RU003690"/>
    </source>
</evidence>
<evidence type="ECO:0000256" key="7">
    <source>
        <dbReference type="RuleBase" id="RU004468"/>
    </source>
</evidence>
<dbReference type="PRINTS" id="PR00131">
    <property type="entry name" value="GLHYDRLASE1"/>
</dbReference>
<evidence type="ECO:0000256" key="3">
    <source>
        <dbReference type="ARBA" id="ARBA00022801"/>
    </source>
</evidence>
<evidence type="ECO:0000256" key="4">
    <source>
        <dbReference type="ARBA" id="ARBA00023295"/>
    </source>
</evidence>
<dbReference type="OrthoDB" id="391810at2"/>
<keyword evidence="9" id="KW-1185">Reference proteome</keyword>
<dbReference type="InterPro" id="IPR017853">
    <property type="entry name" value="GH"/>
</dbReference>
<dbReference type="PANTHER" id="PTHR10353:SF36">
    <property type="entry name" value="LP05116P"/>
    <property type="match status" value="1"/>
</dbReference>
<dbReference type="Proteomes" id="UP000266506">
    <property type="component" value="Unassembled WGS sequence"/>
</dbReference>
<evidence type="ECO:0000256" key="2">
    <source>
        <dbReference type="ARBA" id="ARBA00012744"/>
    </source>
</evidence>
<dbReference type="PROSITE" id="PS00653">
    <property type="entry name" value="GLYCOSYL_HYDROL_F1_2"/>
    <property type="match status" value="1"/>
</dbReference>
<reference evidence="8 9" key="1">
    <citation type="submission" date="2018-08" db="EMBL/GenBank/DDBJ databases">
        <title>Genomic Encyclopedia of Archaeal and Bacterial Type Strains, Phase II (KMG-II): from individual species to whole genera.</title>
        <authorList>
            <person name="Goeker M."/>
        </authorList>
    </citation>
    <scope>NUCLEOTIDE SEQUENCE [LARGE SCALE GENOMIC DNA]</scope>
    <source>
        <strain evidence="8 9">ATCC 27112</strain>
    </source>
</reference>
<gene>
    <name evidence="8" type="ORF">EI71_01076</name>
</gene>
<evidence type="ECO:0000313" key="9">
    <source>
        <dbReference type="Proteomes" id="UP000266506"/>
    </source>
</evidence>
<dbReference type="InterPro" id="IPR033132">
    <property type="entry name" value="GH_1_N_CS"/>
</dbReference>
<organism evidence="8 9">
    <name type="scientific">Anaeroplasma bactoclasticum</name>
    <dbReference type="NCBI Taxonomy" id="2088"/>
    <lineage>
        <taxon>Bacteria</taxon>
        <taxon>Bacillati</taxon>
        <taxon>Mycoplasmatota</taxon>
        <taxon>Mollicutes</taxon>
        <taxon>Anaeroplasmatales</taxon>
        <taxon>Anaeroplasmataceae</taxon>
        <taxon>Anaeroplasma</taxon>
    </lineage>
</organism>
<comment type="similarity">
    <text evidence="1 6">Belongs to the glycosyl hydrolase 1 family.</text>
</comment>
<dbReference type="FunCoup" id="A0A397RP48">
    <property type="interactions" value="127"/>
</dbReference>
<dbReference type="PANTHER" id="PTHR10353">
    <property type="entry name" value="GLYCOSYL HYDROLASE"/>
    <property type="match status" value="1"/>
</dbReference>
<keyword evidence="3 7" id="KW-0378">Hydrolase</keyword>
<dbReference type="SUPFAM" id="SSF51445">
    <property type="entry name" value="(Trans)glycosidases"/>
    <property type="match status" value="1"/>
</dbReference>
<sequence>MFQKDFIFGAATAAYQIEGSINKDNRVKSIWDTFTEKEGTIMDGSDGSIVCDSYIKYKDDVKLLHELGVNSYRFSIAWGRVIDCNNEPNPLGIKYYQDLCKELLKYNIKPYVTLYHWDLPQRLMDKGGFLNDEISDYFMYYTEIVTQALDGLVSDYITINEPQCIIFMGHDACLFAPGIKYNDKEILHAIHNLLKCHGKAVKIIRKNVKNSTIGFAPCSRPLVPVHDDPILYQKCYLKYFSLDRSFEYANSVAIYSDPIFLGDYPKEYYLQFKDCLPNITKEDLELISQPIDYIYQNIYTGNYYSLDKDNNLVKNDFDFGYPEGNIDWLQIMPKALYYGPKYLYERYKKPIIISENGLCNVDFVSLDGKVHDPQRIDYIHRYMLELDKVSKEIPVKGYFYWSLMDNFEWNCGLKKRFGLVYVDYKTGNRIPKDSYYYYKDVIKRGGVEW</sequence>
<dbReference type="EC" id="3.2.1.21" evidence="2"/>
<dbReference type="InParanoid" id="A0A397RP48"/>
<protein>
    <recommendedName>
        <fullName evidence="2">beta-glucosidase</fullName>
        <ecNumber evidence="2">3.2.1.21</ecNumber>
    </recommendedName>
</protein>
<accession>A0A397RP48</accession>
<proteinExistence type="inferred from homology"/>
<name>A0A397RP48_9MOLU</name>
<dbReference type="Pfam" id="PF00232">
    <property type="entry name" value="Glyco_hydro_1"/>
    <property type="match status" value="1"/>
</dbReference>
<dbReference type="PROSITE" id="PS00572">
    <property type="entry name" value="GLYCOSYL_HYDROL_F1_1"/>
    <property type="match status" value="1"/>
</dbReference>
<evidence type="ECO:0000313" key="8">
    <source>
        <dbReference type="EMBL" id="RIA75903.1"/>
    </source>
</evidence>
<dbReference type="EMBL" id="QXEV01000009">
    <property type="protein sequence ID" value="RIA75903.1"/>
    <property type="molecule type" value="Genomic_DNA"/>
</dbReference>